<evidence type="ECO:0000313" key="19">
    <source>
        <dbReference type="EMBL" id="OPH34025.1"/>
    </source>
</evidence>
<evidence type="ECO:0000256" key="9">
    <source>
        <dbReference type="ARBA" id="ARBA00023065"/>
    </source>
</evidence>
<dbReference type="EMBL" id="UGQF01000001">
    <property type="protein sequence ID" value="STZ04080.1"/>
    <property type="molecule type" value="Genomic_DNA"/>
</dbReference>
<dbReference type="RefSeq" id="WP_079326637.1">
    <property type="nucleotide sequence ID" value="NZ_MXAP01000151.1"/>
</dbReference>
<keyword evidence="6 14" id="KW-0812">Transmembrane</keyword>
<dbReference type="InterPro" id="IPR037066">
    <property type="entry name" value="Plug_dom_sf"/>
</dbReference>
<reference evidence="19 21" key="1">
    <citation type="submission" date="2017-03" db="EMBL/GenBank/DDBJ databases">
        <title>Draft genome sequence of Moraxella equi CCUG 4950T type strain.</title>
        <authorList>
            <person name="Salva-Serra F."/>
            <person name="Engstrom-Jakobsson H."/>
            <person name="Thorell K."/>
            <person name="Jaen-Luchoro D."/>
            <person name="Gonzales-Siles L."/>
            <person name="Karlsson R."/>
            <person name="Yazdan S."/>
            <person name="Boulund F."/>
            <person name="Johnning A."/>
            <person name="Engstrand L."/>
            <person name="Kristiansson E."/>
            <person name="Moore E."/>
        </authorList>
    </citation>
    <scope>NUCLEOTIDE SEQUENCE [LARGE SCALE GENOMIC DNA]</scope>
    <source>
        <strain evidence="19 21">CCUG 4950</strain>
    </source>
</reference>
<evidence type="ECO:0000256" key="13">
    <source>
        <dbReference type="ARBA" id="ARBA00023237"/>
    </source>
</evidence>
<evidence type="ECO:0000256" key="14">
    <source>
        <dbReference type="PROSITE-ProRule" id="PRU01360"/>
    </source>
</evidence>
<dbReference type="PANTHER" id="PTHR32552">
    <property type="entry name" value="FERRICHROME IRON RECEPTOR-RELATED"/>
    <property type="match status" value="1"/>
</dbReference>
<evidence type="ECO:0000256" key="6">
    <source>
        <dbReference type="ARBA" id="ARBA00022692"/>
    </source>
</evidence>
<evidence type="ECO:0000313" key="20">
    <source>
        <dbReference type="EMBL" id="STZ04080.1"/>
    </source>
</evidence>
<feature type="signal peptide" evidence="16">
    <location>
        <begin position="1"/>
        <end position="30"/>
    </location>
</feature>
<feature type="domain" description="TonB-dependent receptor plug" evidence="18">
    <location>
        <begin position="77"/>
        <end position="177"/>
    </location>
</feature>
<evidence type="ECO:0000256" key="5">
    <source>
        <dbReference type="ARBA" id="ARBA00022496"/>
    </source>
</evidence>
<keyword evidence="3 14" id="KW-0813">Transport</keyword>
<keyword evidence="5" id="KW-0410">Iron transport</keyword>
<dbReference type="GO" id="GO:0038023">
    <property type="term" value="F:signaling receptor activity"/>
    <property type="evidence" value="ECO:0007669"/>
    <property type="project" value="InterPro"/>
</dbReference>
<keyword evidence="9" id="KW-0406">Ion transport</keyword>
<evidence type="ECO:0000256" key="10">
    <source>
        <dbReference type="ARBA" id="ARBA00023077"/>
    </source>
</evidence>
<dbReference type="Pfam" id="PF07715">
    <property type="entry name" value="Plug"/>
    <property type="match status" value="1"/>
</dbReference>
<dbReference type="InterPro" id="IPR036942">
    <property type="entry name" value="Beta-barrel_TonB_sf"/>
</dbReference>
<evidence type="ECO:0000256" key="2">
    <source>
        <dbReference type="ARBA" id="ARBA00009810"/>
    </source>
</evidence>
<dbReference type="Proteomes" id="UP000190777">
    <property type="component" value="Unassembled WGS sequence"/>
</dbReference>
<keyword evidence="11 14" id="KW-0472">Membrane</keyword>
<dbReference type="InterPro" id="IPR010105">
    <property type="entry name" value="TonB_sidphr_rcpt"/>
</dbReference>
<dbReference type="Gene3D" id="2.40.170.20">
    <property type="entry name" value="TonB-dependent receptor, beta-barrel domain"/>
    <property type="match status" value="1"/>
</dbReference>
<dbReference type="SUPFAM" id="SSF56935">
    <property type="entry name" value="Porins"/>
    <property type="match status" value="1"/>
</dbReference>
<dbReference type="GO" id="GO:0015891">
    <property type="term" value="P:siderophore transport"/>
    <property type="evidence" value="ECO:0007669"/>
    <property type="project" value="InterPro"/>
</dbReference>
<evidence type="ECO:0000313" key="22">
    <source>
        <dbReference type="Proteomes" id="UP000254618"/>
    </source>
</evidence>
<evidence type="ECO:0000259" key="17">
    <source>
        <dbReference type="Pfam" id="PF00593"/>
    </source>
</evidence>
<evidence type="ECO:0000256" key="7">
    <source>
        <dbReference type="ARBA" id="ARBA00022729"/>
    </source>
</evidence>
<reference evidence="20 22" key="2">
    <citation type="submission" date="2018-06" db="EMBL/GenBank/DDBJ databases">
        <authorList>
            <consortium name="Pathogen Informatics"/>
            <person name="Doyle S."/>
        </authorList>
    </citation>
    <scope>NUCLEOTIDE SEQUENCE [LARGE SCALE GENOMIC DNA]</scope>
    <source>
        <strain evidence="20 22">NCTC11012</strain>
    </source>
</reference>
<name>A0A378QUL7_9GAMM</name>
<keyword evidence="13 14" id="KW-0998">Cell outer membrane</keyword>
<keyword evidence="8" id="KW-0408">Iron</keyword>
<evidence type="ECO:0000256" key="4">
    <source>
        <dbReference type="ARBA" id="ARBA00022452"/>
    </source>
</evidence>
<dbReference type="EMBL" id="MXAP01000151">
    <property type="protein sequence ID" value="OPH34025.1"/>
    <property type="molecule type" value="Genomic_DNA"/>
</dbReference>
<proteinExistence type="inferred from homology"/>
<dbReference type="GO" id="GO:0009279">
    <property type="term" value="C:cell outer membrane"/>
    <property type="evidence" value="ECO:0007669"/>
    <property type="project" value="UniProtKB-SubCell"/>
</dbReference>
<evidence type="ECO:0000256" key="15">
    <source>
        <dbReference type="RuleBase" id="RU003357"/>
    </source>
</evidence>
<dbReference type="InterPro" id="IPR000531">
    <property type="entry name" value="Beta-barrel_TonB"/>
</dbReference>
<dbReference type="AlphaFoldDB" id="A0A378QUL7"/>
<evidence type="ECO:0000256" key="16">
    <source>
        <dbReference type="SAM" id="SignalP"/>
    </source>
</evidence>
<sequence length="717" mass="79766">MQNFSTYPLPKLHPLALAVLGVLAYPTAFANTDDNVGEPRVTLAPETIIIQRNGARYSYIRPYDEITALKTDAYLDTTPQSINVVTRRHLDEREPIDVAETLAYTSGVQGGYRGENGNIEMTVRGVGNKHDGGGAALLVDGMSYATSLEMNPYLIDSIDVLKGGISALYGKSSPGGVVNINLKKASGSNEKEIALKVGANNRTELGIDIDNKLSDNLDYRLVGAVKKLEWQAGDAEQESHALSSSINWTISNKANLQVFALHENQPKAGDRNFLVAQGLLTSVNGKYIPYDFFGSDPNFHDIRTKQTQLGYQFDYDVNDNLRFSQKTRYGKYSDILKSVIVWYPDSNSPSTLVRKARMWDYSHTAFQTDNSVNFKLNTGGLSHSMMAGVDYTDIDRDETTHLGDAPSIDWQAPAYGVNITPPILRTNNKQENRQVGVYVQNEMAFDKWHFLVGGRYDKSKTSELNLLNNQFTSQKDSKFTWRAGALYAFDNGVSPYISYGTSFVPAIGTDANGNALKPTTSTQAELGVKYQITPRVLLTGSLFDIKQQNLMQFDRATRSNKQIGEVQTLGAEIELQGDITPNWGLSGSYTYLDKTIKRDTDPSNVGKTHWNVPKHNYSLWTDYRFSGTLDGLSVGVGMRHQDKTYDHTNTLTVPSYTLWDLKVGYRPAVLFPRLKGITLQLNVQNVGDKHYVASCSNADSCFYGKERQIIGSVSYRW</sequence>
<dbReference type="Gene3D" id="2.170.130.10">
    <property type="entry name" value="TonB-dependent receptor, plug domain"/>
    <property type="match status" value="1"/>
</dbReference>
<organism evidence="20 22">
    <name type="scientific">Moraxella equi</name>
    <dbReference type="NCBI Taxonomy" id="60442"/>
    <lineage>
        <taxon>Bacteria</taxon>
        <taxon>Pseudomonadati</taxon>
        <taxon>Pseudomonadota</taxon>
        <taxon>Gammaproteobacteria</taxon>
        <taxon>Moraxellales</taxon>
        <taxon>Moraxellaceae</taxon>
        <taxon>Moraxella</taxon>
    </lineage>
</organism>
<dbReference type="Proteomes" id="UP000254618">
    <property type="component" value="Unassembled WGS sequence"/>
</dbReference>
<protein>
    <submittedName>
        <fullName evidence="20">Ferric hydroxamate uptake</fullName>
    </submittedName>
</protein>
<feature type="domain" description="TonB-dependent receptor-like beta-barrel" evidence="17">
    <location>
        <begin position="269"/>
        <end position="686"/>
    </location>
</feature>
<feature type="chain" id="PRO_5016978661" evidence="16">
    <location>
        <begin position="31"/>
        <end position="717"/>
    </location>
</feature>
<dbReference type="Pfam" id="PF00593">
    <property type="entry name" value="TonB_dep_Rec_b-barrel"/>
    <property type="match status" value="1"/>
</dbReference>
<keyword evidence="7 16" id="KW-0732">Signal</keyword>
<keyword evidence="10 15" id="KW-0798">TonB box</keyword>
<comment type="similarity">
    <text evidence="2 14 15">Belongs to the TonB-dependent receptor family.</text>
</comment>
<evidence type="ECO:0000256" key="12">
    <source>
        <dbReference type="ARBA" id="ARBA00023170"/>
    </source>
</evidence>
<dbReference type="InterPro" id="IPR039426">
    <property type="entry name" value="TonB-dep_rcpt-like"/>
</dbReference>
<evidence type="ECO:0000256" key="1">
    <source>
        <dbReference type="ARBA" id="ARBA00004571"/>
    </source>
</evidence>
<dbReference type="NCBIfam" id="TIGR01783">
    <property type="entry name" value="TonB-siderophor"/>
    <property type="match status" value="1"/>
</dbReference>
<keyword evidence="12" id="KW-0675">Receptor</keyword>
<gene>
    <name evidence="20" type="primary">fhuA_2</name>
    <name evidence="19" type="ORF">B5J93_12295</name>
    <name evidence="20" type="ORF">NCTC11012_02342</name>
</gene>
<dbReference type="GO" id="GO:0015344">
    <property type="term" value="F:siderophore uptake transmembrane transporter activity"/>
    <property type="evidence" value="ECO:0007669"/>
    <property type="project" value="TreeGrafter"/>
</dbReference>
<dbReference type="PANTHER" id="PTHR32552:SF68">
    <property type="entry name" value="FERRICHROME OUTER MEMBRANE TRANSPORTER_PHAGE RECEPTOR"/>
    <property type="match status" value="1"/>
</dbReference>
<comment type="subcellular location">
    <subcellularLocation>
        <location evidence="1 14">Cell outer membrane</location>
        <topology evidence="1 14">Multi-pass membrane protein</topology>
    </subcellularLocation>
</comment>
<dbReference type="InterPro" id="IPR012910">
    <property type="entry name" value="Plug_dom"/>
</dbReference>
<evidence type="ECO:0000256" key="8">
    <source>
        <dbReference type="ARBA" id="ARBA00023004"/>
    </source>
</evidence>
<dbReference type="PROSITE" id="PS52016">
    <property type="entry name" value="TONB_DEPENDENT_REC_3"/>
    <property type="match status" value="1"/>
</dbReference>
<evidence type="ECO:0000259" key="18">
    <source>
        <dbReference type="Pfam" id="PF07715"/>
    </source>
</evidence>
<keyword evidence="4 14" id="KW-1134">Transmembrane beta strand</keyword>
<accession>A0A378QUL7</accession>
<evidence type="ECO:0000256" key="3">
    <source>
        <dbReference type="ARBA" id="ARBA00022448"/>
    </source>
</evidence>
<dbReference type="CDD" id="cd01347">
    <property type="entry name" value="ligand_gated_channel"/>
    <property type="match status" value="1"/>
</dbReference>
<keyword evidence="21" id="KW-1185">Reference proteome</keyword>
<evidence type="ECO:0000256" key="11">
    <source>
        <dbReference type="ARBA" id="ARBA00023136"/>
    </source>
</evidence>
<evidence type="ECO:0000313" key="21">
    <source>
        <dbReference type="Proteomes" id="UP000190777"/>
    </source>
</evidence>